<sequence length="521" mass="61793">MRCITNTNIIVDDFDFCKNFKKNTFIHFLTHFHQDHYEGLSPLWDYSPIYCSEISKNLILQKYPKIQNIHALQLNTKYEFTLNNIESLKVEVWFFDAHHIPGSVMILFKGYMGTIFHTGDFRFNQSMIDCNPILFPPELRTKNLQNCSIQIDEMIYDNTYCNPAFNFPRGDEVFKRMVEIIEKNRNKRVLIAMGALGKEDICIKLSEYFQTLLIIGESKLLQLEAIGTYRTDIFTTDRDQGFIEIIKKRHREQKIQEFKSLNYDFIVITTDFLMLDHKDPDGINYMVPYSLHSNFKEMECLVKAISPSILRRLVLEIYKLPQFRKNQVIDNIKFYLSYVNGLKRKGEGGYSQFKQKYTRLHKLSDDFRRWMNPESQQELMSFLGLDVEPDRNLRKYKRKEISEEEQAKLDFIYQNNLLKLEKKESLFDISDRLKSTNNNKRIDHFFSSQQNSQQLQKSKKFDSRQSVNSQSSCKIDILEDPTLKSLFDQFLNSQTNLSFMSHKGDQINNQVQQENQQEKQN</sequence>
<dbReference type="OrthoDB" id="262529at2759"/>
<dbReference type="Gene3D" id="3.40.50.12650">
    <property type="match status" value="1"/>
</dbReference>
<accession>Q230Z5</accession>
<dbReference type="InterPro" id="IPR036866">
    <property type="entry name" value="RibonucZ/Hydroxyglut_hydro"/>
</dbReference>
<dbReference type="RefSeq" id="XP_001011389.2">
    <property type="nucleotide sequence ID" value="XM_001011389.2"/>
</dbReference>
<dbReference type="EMBL" id="GG662532">
    <property type="protein sequence ID" value="EAR91144.2"/>
    <property type="molecule type" value="Genomic_DNA"/>
</dbReference>
<proteinExistence type="predicted"/>
<dbReference type="GO" id="GO:0035312">
    <property type="term" value="F:5'-3' DNA exonuclease activity"/>
    <property type="evidence" value="ECO:0007669"/>
    <property type="project" value="TreeGrafter"/>
</dbReference>
<keyword evidence="1" id="KW-0540">Nuclease</keyword>
<keyword evidence="5" id="KW-1185">Reference proteome</keyword>
<dbReference type="Proteomes" id="UP000009168">
    <property type="component" value="Unassembled WGS sequence"/>
</dbReference>
<name>Q230Z5_TETTS</name>
<dbReference type="GO" id="GO:0036297">
    <property type="term" value="P:interstrand cross-link repair"/>
    <property type="evidence" value="ECO:0007669"/>
    <property type="project" value="TreeGrafter"/>
</dbReference>
<evidence type="ECO:0000256" key="2">
    <source>
        <dbReference type="ARBA" id="ARBA00022801"/>
    </source>
</evidence>
<evidence type="ECO:0000256" key="3">
    <source>
        <dbReference type="ARBA" id="ARBA00022839"/>
    </source>
</evidence>
<keyword evidence="2" id="KW-0378">Hydrolase</keyword>
<dbReference type="InParanoid" id="Q230Z5"/>
<dbReference type="GeneID" id="7841505"/>
<keyword evidence="3" id="KW-0269">Exonuclease</keyword>
<dbReference type="KEGG" id="tet:TTHERM_00433640"/>
<dbReference type="GO" id="GO:0006303">
    <property type="term" value="P:double-strand break repair via nonhomologous end joining"/>
    <property type="evidence" value="ECO:0007669"/>
    <property type="project" value="TreeGrafter"/>
</dbReference>
<dbReference type="AlphaFoldDB" id="Q230Z5"/>
<protein>
    <submittedName>
        <fullName evidence="4">Beta-lactamase superfamily protein</fullName>
    </submittedName>
</protein>
<evidence type="ECO:0000313" key="4">
    <source>
        <dbReference type="EMBL" id="EAR91144.2"/>
    </source>
</evidence>
<evidence type="ECO:0000313" key="5">
    <source>
        <dbReference type="Proteomes" id="UP000009168"/>
    </source>
</evidence>
<dbReference type="STRING" id="312017.Q230Z5"/>
<dbReference type="PANTHER" id="PTHR23240:SF8">
    <property type="entry name" value="PROTEIN ARTEMIS"/>
    <property type="match status" value="1"/>
</dbReference>
<evidence type="ECO:0000256" key="1">
    <source>
        <dbReference type="ARBA" id="ARBA00022722"/>
    </source>
</evidence>
<dbReference type="FunCoup" id="Q230Z5">
    <property type="interactions" value="1"/>
</dbReference>
<dbReference type="Gene3D" id="3.60.15.10">
    <property type="entry name" value="Ribonuclease Z/Hydroxyacylglutathione hydrolase-like"/>
    <property type="match status" value="1"/>
</dbReference>
<reference evidence="5" key="1">
    <citation type="journal article" date="2006" name="PLoS Biol.">
        <title>Macronuclear genome sequence of the ciliate Tetrahymena thermophila, a model eukaryote.</title>
        <authorList>
            <person name="Eisen J.A."/>
            <person name="Coyne R.S."/>
            <person name="Wu M."/>
            <person name="Wu D."/>
            <person name="Thiagarajan M."/>
            <person name="Wortman J.R."/>
            <person name="Badger J.H."/>
            <person name="Ren Q."/>
            <person name="Amedeo P."/>
            <person name="Jones K.M."/>
            <person name="Tallon L.J."/>
            <person name="Delcher A.L."/>
            <person name="Salzberg S.L."/>
            <person name="Silva J.C."/>
            <person name="Haas B.J."/>
            <person name="Majoros W.H."/>
            <person name="Farzad M."/>
            <person name="Carlton J.M."/>
            <person name="Smith R.K. Jr."/>
            <person name="Garg J."/>
            <person name="Pearlman R.E."/>
            <person name="Karrer K.M."/>
            <person name="Sun L."/>
            <person name="Manning G."/>
            <person name="Elde N.C."/>
            <person name="Turkewitz A.P."/>
            <person name="Asai D.J."/>
            <person name="Wilkes D.E."/>
            <person name="Wang Y."/>
            <person name="Cai H."/>
            <person name="Collins K."/>
            <person name="Stewart B.A."/>
            <person name="Lee S.R."/>
            <person name="Wilamowska K."/>
            <person name="Weinberg Z."/>
            <person name="Ruzzo W.L."/>
            <person name="Wloga D."/>
            <person name="Gaertig J."/>
            <person name="Frankel J."/>
            <person name="Tsao C.-C."/>
            <person name="Gorovsky M.A."/>
            <person name="Keeling P.J."/>
            <person name="Waller R.F."/>
            <person name="Patron N.J."/>
            <person name="Cherry J.M."/>
            <person name="Stover N.A."/>
            <person name="Krieger C.J."/>
            <person name="del Toro C."/>
            <person name="Ryder H.F."/>
            <person name="Williamson S.C."/>
            <person name="Barbeau R.A."/>
            <person name="Hamilton E.P."/>
            <person name="Orias E."/>
        </authorList>
    </citation>
    <scope>NUCLEOTIDE SEQUENCE [LARGE SCALE GENOMIC DNA]</scope>
    <source>
        <strain evidence="5">SB210</strain>
    </source>
</reference>
<dbReference type="SUPFAM" id="SSF56281">
    <property type="entry name" value="Metallo-hydrolase/oxidoreductase"/>
    <property type="match status" value="1"/>
</dbReference>
<gene>
    <name evidence="4" type="ORF">TTHERM_00433640</name>
</gene>
<dbReference type="HOGENOM" id="CLU_621826_0_0_1"/>
<dbReference type="GO" id="GO:0003684">
    <property type="term" value="F:damaged DNA binding"/>
    <property type="evidence" value="ECO:0007669"/>
    <property type="project" value="TreeGrafter"/>
</dbReference>
<organism evidence="4 5">
    <name type="scientific">Tetrahymena thermophila (strain SB210)</name>
    <dbReference type="NCBI Taxonomy" id="312017"/>
    <lineage>
        <taxon>Eukaryota</taxon>
        <taxon>Sar</taxon>
        <taxon>Alveolata</taxon>
        <taxon>Ciliophora</taxon>
        <taxon>Intramacronucleata</taxon>
        <taxon>Oligohymenophorea</taxon>
        <taxon>Hymenostomatida</taxon>
        <taxon>Tetrahymenina</taxon>
        <taxon>Tetrahymenidae</taxon>
        <taxon>Tetrahymena</taxon>
    </lineage>
</organism>
<dbReference type="PANTHER" id="PTHR23240">
    <property type="entry name" value="DNA CROSS-LINK REPAIR PROTEIN PSO2/SNM1-RELATED"/>
    <property type="match status" value="1"/>
</dbReference>
<dbReference type="eggNOG" id="KOG1361">
    <property type="taxonomic scope" value="Eukaryota"/>
</dbReference>